<evidence type="ECO:0000313" key="4">
    <source>
        <dbReference type="Proteomes" id="UP000005408"/>
    </source>
</evidence>
<feature type="region of interest" description="Disordered" evidence="1">
    <location>
        <begin position="63"/>
        <end position="86"/>
    </location>
</feature>
<reference evidence="3" key="1">
    <citation type="submission" date="2022-08" db="UniProtKB">
        <authorList>
            <consortium name="EnsemblMetazoa"/>
        </authorList>
    </citation>
    <scope>IDENTIFICATION</scope>
    <source>
        <strain evidence="3">05x7-T-G4-1.051#20</strain>
    </source>
</reference>
<sequence length="220" mass="25040">MSSGHDVRGSPALSPLLSNITLLSVIKHTTNHSSKFKIMETLEDEIPNVDLSDAENIRPYQFEPLANTSETPRSATPDNDSSDVEDFQDRQVNTNWCECGICISMATQQECICCQEIAAISAEVEAGAHQCITESPIFTDNCLNRHVLHVSMYEYLQNVGPIDDNQPSHQVYRHLAYRRFVRWIWHFLGKSNRKILPACVVSKIRETFPSEQYCGFRYAR</sequence>
<dbReference type="PANTHER" id="PTHR36981">
    <property type="entry name" value="ZGC:195170"/>
    <property type="match status" value="1"/>
</dbReference>
<accession>A0A8W8JKK6</accession>
<evidence type="ECO:0000259" key="2">
    <source>
        <dbReference type="Pfam" id="PF20478"/>
    </source>
</evidence>
<dbReference type="OrthoDB" id="6057775at2759"/>
<dbReference type="OMA" id="CCCELEV"/>
<proteinExistence type="predicted"/>
<feature type="domain" description="P2X purinoreceptor 7 intracellular" evidence="2">
    <location>
        <begin position="83"/>
        <end position="217"/>
    </location>
</feature>
<dbReference type="Proteomes" id="UP000005408">
    <property type="component" value="Unassembled WGS sequence"/>
</dbReference>
<keyword evidence="4" id="KW-1185">Reference proteome</keyword>
<evidence type="ECO:0000313" key="3">
    <source>
        <dbReference type="EnsemblMetazoa" id="G19713.1:cds"/>
    </source>
</evidence>
<feature type="compositionally biased region" description="Polar residues" evidence="1">
    <location>
        <begin position="66"/>
        <end position="79"/>
    </location>
</feature>
<dbReference type="InterPro" id="IPR046815">
    <property type="entry name" value="P2RX7_C"/>
</dbReference>
<dbReference type="EnsemblMetazoa" id="G19713.1">
    <property type="protein sequence ID" value="G19713.1:cds"/>
    <property type="gene ID" value="G19713"/>
</dbReference>
<protein>
    <recommendedName>
        <fullName evidence="2">P2X purinoreceptor 7 intracellular domain-containing protein</fullName>
    </recommendedName>
</protein>
<organism evidence="3 4">
    <name type="scientific">Magallana gigas</name>
    <name type="common">Pacific oyster</name>
    <name type="synonym">Crassostrea gigas</name>
    <dbReference type="NCBI Taxonomy" id="29159"/>
    <lineage>
        <taxon>Eukaryota</taxon>
        <taxon>Metazoa</taxon>
        <taxon>Spiralia</taxon>
        <taxon>Lophotrochozoa</taxon>
        <taxon>Mollusca</taxon>
        <taxon>Bivalvia</taxon>
        <taxon>Autobranchia</taxon>
        <taxon>Pteriomorphia</taxon>
        <taxon>Ostreida</taxon>
        <taxon>Ostreoidea</taxon>
        <taxon>Ostreidae</taxon>
        <taxon>Magallana</taxon>
    </lineage>
</organism>
<dbReference type="AlphaFoldDB" id="A0A8W8JKK6"/>
<dbReference type="PANTHER" id="PTHR36981:SF1">
    <property type="entry name" value="P2X PURINORECEPTOR 7 INTRACELLULAR DOMAIN-CONTAINING PROTEIN"/>
    <property type="match status" value="1"/>
</dbReference>
<dbReference type="Pfam" id="PF20478">
    <property type="entry name" value="P2RX7_C"/>
    <property type="match status" value="1"/>
</dbReference>
<evidence type="ECO:0000256" key="1">
    <source>
        <dbReference type="SAM" id="MobiDB-lite"/>
    </source>
</evidence>
<name>A0A8W8JKK6_MAGGI</name>